<evidence type="ECO:0000313" key="8">
    <source>
        <dbReference type="Proteomes" id="UP001355207"/>
    </source>
</evidence>
<feature type="compositionally biased region" description="Low complexity" evidence="6">
    <location>
        <begin position="156"/>
        <end position="171"/>
    </location>
</feature>
<dbReference type="PANTHER" id="PTHR15263">
    <property type="entry name" value="I-KAPPA-B-LIKE PROTEIN IKBL"/>
    <property type="match status" value="1"/>
</dbReference>
<dbReference type="RefSeq" id="XP_066073344.1">
    <property type="nucleotide sequence ID" value="XM_066217247.1"/>
</dbReference>
<feature type="region of interest" description="Disordered" evidence="6">
    <location>
        <begin position="1"/>
        <end position="100"/>
    </location>
</feature>
<keyword evidence="2" id="KW-0597">Phosphoprotein</keyword>
<accession>A0AAX4JMD3</accession>
<keyword evidence="4" id="KW-0040">ANK repeat</keyword>
<feature type="compositionally biased region" description="Basic and acidic residues" evidence="6">
    <location>
        <begin position="1"/>
        <end position="47"/>
    </location>
</feature>
<dbReference type="GeneID" id="91092130"/>
<evidence type="ECO:0000313" key="7">
    <source>
        <dbReference type="EMBL" id="WWC86581.1"/>
    </source>
</evidence>
<evidence type="ECO:0000256" key="5">
    <source>
        <dbReference type="ARBA" id="ARBA00023242"/>
    </source>
</evidence>
<evidence type="ECO:0008006" key="9">
    <source>
        <dbReference type="Google" id="ProtNLM"/>
    </source>
</evidence>
<dbReference type="GO" id="GO:0043124">
    <property type="term" value="P:negative regulation of canonical NF-kappaB signal transduction"/>
    <property type="evidence" value="ECO:0007669"/>
    <property type="project" value="InterPro"/>
</dbReference>
<dbReference type="AlphaFoldDB" id="A0AAX4JMD3"/>
<feature type="compositionally biased region" description="Basic and acidic residues" evidence="6">
    <location>
        <begin position="243"/>
        <end position="253"/>
    </location>
</feature>
<dbReference type="InterPro" id="IPR038753">
    <property type="entry name" value="NFKBIL1"/>
</dbReference>
<dbReference type="EMBL" id="CP144099">
    <property type="protein sequence ID" value="WWC86581.1"/>
    <property type="molecule type" value="Genomic_DNA"/>
</dbReference>
<sequence length="406" mass="47309">MPDLDRSKDYKDVKGSKIRLKETKSEKAHKIYRREQAKISKENDRISRANGYAVSPPRQASIEPISPPRNPSKRKYDPLEDDEGEGGDGEWMGGLGRKSKEELERKEFQDKLYWMSRSSFDQDTSFFETFEDSIIPSDINIPKRFRDIANSAFASSSFSFSSSSTSTSSSSGGAFYTKRSRRGIDEIHLSGGTVPPLGSMTDEEYTEWIRDGMYKKKHRSEIEQKERIRKDKEEKQRLKEIEREKEAREEEKRIKKLKKQKGLNEERKRKEERIRWVERWKILSLPENHKDNDIIELNMSFNDIPWPIQPSSSSSSSSIIKPTSITSDDLTIDNIRLFVNSLAEDKAINEEHVDIRKMIRDLIKNYHPDRFNSRILTRVKDKDKDKVQEAVVLVSGILNDLVREVR</sequence>
<feature type="region of interest" description="Disordered" evidence="6">
    <location>
        <begin position="156"/>
        <end position="175"/>
    </location>
</feature>
<organism evidence="7 8">
    <name type="scientific">Kwoniella dendrophila CBS 6074</name>
    <dbReference type="NCBI Taxonomy" id="1295534"/>
    <lineage>
        <taxon>Eukaryota</taxon>
        <taxon>Fungi</taxon>
        <taxon>Dikarya</taxon>
        <taxon>Basidiomycota</taxon>
        <taxon>Agaricomycotina</taxon>
        <taxon>Tremellomycetes</taxon>
        <taxon>Tremellales</taxon>
        <taxon>Cryptococcaceae</taxon>
        <taxon>Kwoniella</taxon>
    </lineage>
</organism>
<keyword evidence="5" id="KW-0539">Nucleus</keyword>
<dbReference type="GO" id="GO:0005634">
    <property type="term" value="C:nucleus"/>
    <property type="evidence" value="ECO:0007669"/>
    <property type="project" value="UniProtKB-SubCell"/>
</dbReference>
<keyword evidence="8" id="KW-1185">Reference proteome</keyword>
<proteinExistence type="predicted"/>
<keyword evidence="3" id="KW-0677">Repeat</keyword>
<feature type="compositionally biased region" description="Acidic residues" evidence="6">
    <location>
        <begin position="79"/>
        <end position="88"/>
    </location>
</feature>
<gene>
    <name evidence="7" type="ORF">L201_001458</name>
</gene>
<dbReference type="Proteomes" id="UP001355207">
    <property type="component" value="Chromosome 2"/>
</dbReference>
<protein>
    <recommendedName>
        <fullName evidence="9">J domain-containing protein</fullName>
    </recommendedName>
</protein>
<feature type="region of interest" description="Disordered" evidence="6">
    <location>
        <begin position="243"/>
        <end position="264"/>
    </location>
</feature>
<evidence type="ECO:0000256" key="3">
    <source>
        <dbReference type="ARBA" id="ARBA00022737"/>
    </source>
</evidence>
<dbReference type="PANTHER" id="PTHR15263:SF1">
    <property type="entry name" value="NF-KAPPA-B INHIBITOR-LIKE PROTEIN 1"/>
    <property type="match status" value="1"/>
</dbReference>
<evidence type="ECO:0000256" key="1">
    <source>
        <dbReference type="ARBA" id="ARBA00004123"/>
    </source>
</evidence>
<reference evidence="7 8" key="1">
    <citation type="submission" date="2024-01" db="EMBL/GenBank/DDBJ databases">
        <title>Comparative genomics of Cryptococcus and Kwoniella reveals pathogenesis evolution and contrasting modes of karyotype evolution via chromosome fusion or intercentromeric recombination.</title>
        <authorList>
            <person name="Coelho M.A."/>
            <person name="David-Palma M."/>
            <person name="Shea T."/>
            <person name="Bowers K."/>
            <person name="McGinley-Smith S."/>
            <person name="Mohammad A.W."/>
            <person name="Gnirke A."/>
            <person name="Yurkov A.M."/>
            <person name="Nowrousian M."/>
            <person name="Sun S."/>
            <person name="Cuomo C.A."/>
            <person name="Heitman J."/>
        </authorList>
    </citation>
    <scope>NUCLEOTIDE SEQUENCE [LARGE SCALE GENOMIC DNA]</scope>
    <source>
        <strain evidence="7 8">CBS 6074</strain>
    </source>
</reference>
<name>A0AAX4JMD3_9TREE</name>
<evidence type="ECO:0000256" key="4">
    <source>
        <dbReference type="ARBA" id="ARBA00023043"/>
    </source>
</evidence>
<evidence type="ECO:0000256" key="6">
    <source>
        <dbReference type="SAM" id="MobiDB-lite"/>
    </source>
</evidence>
<evidence type="ECO:0000256" key="2">
    <source>
        <dbReference type="ARBA" id="ARBA00022553"/>
    </source>
</evidence>
<comment type="subcellular location">
    <subcellularLocation>
        <location evidence="1">Nucleus</location>
    </subcellularLocation>
</comment>